<protein>
    <submittedName>
        <fullName evidence="2">Uncharacterized protein</fullName>
    </submittedName>
</protein>
<dbReference type="RefSeq" id="WP_055064277.1">
    <property type="nucleotide sequence ID" value="NZ_LBGP01000007.1"/>
</dbReference>
<dbReference type="Proteomes" id="UP000050491">
    <property type="component" value="Unassembled WGS sequence"/>
</dbReference>
<keyword evidence="1" id="KW-0472">Membrane</keyword>
<evidence type="ECO:0000256" key="1">
    <source>
        <dbReference type="SAM" id="Phobius"/>
    </source>
</evidence>
<keyword evidence="1" id="KW-1133">Transmembrane helix</keyword>
<accession>A0A0Q0UHP7</accession>
<feature type="transmembrane region" description="Helical" evidence="1">
    <location>
        <begin position="20"/>
        <end position="44"/>
    </location>
</feature>
<dbReference type="AlphaFoldDB" id="A0A0Q0UHP7"/>
<name>A0A0Q0UHP7_VIBMT</name>
<evidence type="ECO:0000313" key="2">
    <source>
        <dbReference type="EMBL" id="KQB03364.1"/>
    </source>
</evidence>
<dbReference type="EMBL" id="LBGP01000007">
    <property type="protein sequence ID" value="KQB03364.1"/>
    <property type="molecule type" value="Genomic_DNA"/>
</dbReference>
<keyword evidence="1" id="KW-0812">Transmembrane</keyword>
<comment type="caution">
    <text evidence="2">The sequence shown here is derived from an EMBL/GenBank/DDBJ whole genome shotgun (WGS) entry which is preliminary data.</text>
</comment>
<reference evidence="2 3" key="1">
    <citation type="journal article" date="2015" name="Genome Biol. Evol.">
        <title>The Dynamics of Genetic Interactions between Vibrio metoecus and Vibrio cholerae, Two Close Relatives Co-Occurring in the Environment.</title>
        <authorList>
            <person name="Orata F.D."/>
            <person name="Kirchberger P.C."/>
            <person name="Meheust R."/>
            <person name="Barlow E.J."/>
            <person name="Tarr C.L."/>
            <person name="Boucher Y."/>
        </authorList>
    </citation>
    <scope>NUCLEOTIDE SEQUENCE [LARGE SCALE GENOMIC DNA]</scope>
    <source>
        <strain evidence="2 3">YB5B04</strain>
    </source>
</reference>
<evidence type="ECO:0000313" key="3">
    <source>
        <dbReference type="Proteomes" id="UP000050491"/>
    </source>
</evidence>
<dbReference type="PATRIC" id="fig|1481663.12.peg.3448"/>
<sequence>MEQIVITANQLATLIEASYFYNFFAVLSALFVYDLLSSFLALGVRALKSKLQKNISTESVDN</sequence>
<organism evidence="2 3">
    <name type="scientific">Vibrio metoecus</name>
    <dbReference type="NCBI Taxonomy" id="1481663"/>
    <lineage>
        <taxon>Bacteria</taxon>
        <taxon>Pseudomonadati</taxon>
        <taxon>Pseudomonadota</taxon>
        <taxon>Gammaproteobacteria</taxon>
        <taxon>Vibrionales</taxon>
        <taxon>Vibrionaceae</taxon>
        <taxon>Vibrio</taxon>
    </lineage>
</organism>
<proteinExistence type="predicted"/>
<gene>
    <name evidence="2" type="ORF">XV92_04645</name>
</gene>